<organism evidence="2 3">
    <name type="scientific">Ceratopteris richardii</name>
    <name type="common">Triangle waterfern</name>
    <dbReference type="NCBI Taxonomy" id="49495"/>
    <lineage>
        <taxon>Eukaryota</taxon>
        <taxon>Viridiplantae</taxon>
        <taxon>Streptophyta</taxon>
        <taxon>Embryophyta</taxon>
        <taxon>Tracheophyta</taxon>
        <taxon>Polypodiopsida</taxon>
        <taxon>Polypodiidae</taxon>
        <taxon>Polypodiales</taxon>
        <taxon>Pteridineae</taxon>
        <taxon>Pteridaceae</taxon>
        <taxon>Parkerioideae</taxon>
        <taxon>Ceratopteris</taxon>
    </lineage>
</organism>
<evidence type="ECO:0000313" key="3">
    <source>
        <dbReference type="Proteomes" id="UP000825935"/>
    </source>
</evidence>
<protein>
    <submittedName>
        <fullName evidence="2">Uncharacterized protein</fullName>
    </submittedName>
</protein>
<feature type="compositionally biased region" description="Basic and acidic residues" evidence="1">
    <location>
        <begin position="234"/>
        <end position="252"/>
    </location>
</feature>
<dbReference type="Pfam" id="PF04759">
    <property type="entry name" value="DUF617"/>
    <property type="match status" value="2"/>
</dbReference>
<dbReference type="EMBL" id="CM035444">
    <property type="protein sequence ID" value="KAH7277381.1"/>
    <property type="molecule type" value="Genomic_DNA"/>
</dbReference>
<evidence type="ECO:0000313" key="2">
    <source>
        <dbReference type="EMBL" id="KAH7277381.1"/>
    </source>
</evidence>
<comment type="caution">
    <text evidence="2">The sequence shown here is derived from an EMBL/GenBank/DDBJ whole genome shotgun (WGS) entry which is preliminary data.</text>
</comment>
<evidence type="ECO:0000256" key="1">
    <source>
        <dbReference type="SAM" id="MobiDB-lite"/>
    </source>
</evidence>
<feature type="compositionally biased region" description="Polar residues" evidence="1">
    <location>
        <begin position="14"/>
        <end position="24"/>
    </location>
</feature>
<dbReference type="GO" id="GO:0010274">
    <property type="term" value="P:hydrotropism"/>
    <property type="evidence" value="ECO:0007669"/>
    <property type="project" value="InterPro"/>
</dbReference>
<sequence length="360" mass="38880">MMGDQKKRAHRRSNSATSCNGASSQDKDFQCWTSLRAIFGMMIPSCCVASNGASNAIATNAKLISNMSAMANSMQGSFLTPSTVTGTIFGQRKGRVNFCIQDDPASPPLLLLEFAMPTHLLIKEMESGLLRITLECDKKNSIANDPAYLEDSISSSASISLFSEPVWSMYCNGRKVGFAMKKTVKSDSDPAIANFMSLMQSVTTGAGVIPYRTTSTNKKNDLAGIGTGIPETANTKKEDKSFPNIKDNDKPFAADNKSIASPRIQGSTDGSLEDDRSSGDEKQEQNGANCTKDHGADGGLLQNDVINALDIEKSSKQEDELIYMRAKYERVVGSPDSAAFHMINPDGTQCQELSIFLTRS</sequence>
<accession>A0A8T2Q1R2</accession>
<proteinExistence type="predicted"/>
<dbReference type="PANTHER" id="PTHR31276">
    <property type="match status" value="1"/>
</dbReference>
<dbReference type="PANTHER" id="PTHR31276:SF15">
    <property type="entry name" value="PROTEIN MIZU-KUSSEI 1"/>
    <property type="match status" value="1"/>
</dbReference>
<dbReference type="Proteomes" id="UP000825935">
    <property type="component" value="Chromosome 39"/>
</dbReference>
<dbReference type="NCBIfam" id="TIGR01570">
    <property type="entry name" value="A_thal_3588"/>
    <property type="match status" value="1"/>
</dbReference>
<reference evidence="2" key="1">
    <citation type="submission" date="2021-08" db="EMBL/GenBank/DDBJ databases">
        <title>WGS assembly of Ceratopteris richardii.</title>
        <authorList>
            <person name="Marchant D.B."/>
            <person name="Chen G."/>
            <person name="Jenkins J."/>
            <person name="Shu S."/>
            <person name="Leebens-Mack J."/>
            <person name="Grimwood J."/>
            <person name="Schmutz J."/>
            <person name="Soltis P."/>
            <person name="Soltis D."/>
            <person name="Chen Z.-H."/>
        </authorList>
    </citation>
    <scope>NUCLEOTIDE SEQUENCE</scope>
    <source>
        <strain evidence="2">Whitten #5841</strain>
        <tissue evidence="2">Leaf</tissue>
    </source>
</reference>
<dbReference type="OrthoDB" id="1903725at2759"/>
<dbReference type="InterPro" id="IPR006460">
    <property type="entry name" value="MIZ1-like_pln"/>
</dbReference>
<dbReference type="AlphaFoldDB" id="A0A8T2Q1R2"/>
<feature type="region of interest" description="Disordered" evidence="1">
    <location>
        <begin position="219"/>
        <end position="299"/>
    </location>
</feature>
<feature type="region of interest" description="Disordered" evidence="1">
    <location>
        <begin position="1"/>
        <end position="26"/>
    </location>
</feature>
<gene>
    <name evidence="2" type="ORF">KP509_39G048300</name>
</gene>
<feature type="compositionally biased region" description="Basic and acidic residues" evidence="1">
    <location>
        <begin position="273"/>
        <end position="284"/>
    </location>
</feature>
<name>A0A8T2Q1R2_CERRI</name>
<keyword evidence="3" id="KW-1185">Reference proteome</keyword>